<dbReference type="AlphaFoldDB" id="A0A4Y2WRC4"/>
<evidence type="ECO:0000313" key="1">
    <source>
        <dbReference type="EMBL" id="GBO39286.1"/>
    </source>
</evidence>
<comment type="caution">
    <text evidence="1">The sequence shown here is derived from an EMBL/GenBank/DDBJ whole genome shotgun (WGS) entry which is preliminary data.</text>
</comment>
<dbReference type="Proteomes" id="UP000499080">
    <property type="component" value="Unassembled WGS sequence"/>
</dbReference>
<feature type="non-terminal residue" evidence="1">
    <location>
        <position position="1"/>
    </location>
</feature>
<dbReference type="EMBL" id="BGPR01064267">
    <property type="protein sequence ID" value="GBO39286.1"/>
    <property type="molecule type" value="Genomic_DNA"/>
</dbReference>
<protein>
    <submittedName>
        <fullName evidence="1">Uncharacterized protein</fullName>
    </submittedName>
</protein>
<proteinExistence type="predicted"/>
<organism evidence="1 2">
    <name type="scientific">Araneus ventricosus</name>
    <name type="common">Orbweaver spider</name>
    <name type="synonym">Epeira ventricosa</name>
    <dbReference type="NCBI Taxonomy" id="182803"/>
    <lineage>
        <taxon>Eukaryota</taxon>
        <taxon>Metazoa</taxon>
        <taxon>Ecdysozoa</taxon>
        <taxon>Arthropoda</taxon>
        <taxon>Chelicerata</taxon>
        <taxon>Arachnida</taxon>
        <taxon>Araneae</taxon>
        <taxon>Araneomorphae</taxon>
        <taxon>Entelegynae</taxon>
        <taxon>Araneoidea</taxon>
        <taxon>Araneidae</taxon>
        <taxon>Araneus</taxon>
    </lineage>
</organism>
<accession>A0A4Y2WRC4</accession>
<keyword evidence="2" id="KW-1185">Reference proteome</keyword>
<name>A0A4Y2WRC4_ARAVE</name>
<gene>
    <name evidence="1" type="ORF">AVEN_21500_1</name>
</gene>
<reference evidence="1 2" key="1">
    <citation type="journal article" date="2019" name="Sci. Rep.">
        <title>Orb-weaving spider Araneus ventricosus genome elucidates the spidroin gene catalogue.</title>
        <authorList>
            <person name="Kono N."/>
            <person name="Nakamura H."/>
            <person name="Ohtoshi R."/>
            <person name="Moran D.A.P."/>
            <person name="Shinohara A."/>
            <person name="Yoshida Y."/>
            <person name="Fujiwara M."/>
            <person name="Mori M."/>
            <person name="Tomita M."/>
            <person name="Arakawa K."/>
        </authorList>
    </citation>
    <scope>NUCLEOTIDE SEQUENCE [LARGE SCALE GENOMIC DNA]</scope>
</reference>
<sequence length="128" mass="14697">YFDFFWDKSFCDFESKSLIHSSVVAEEWTITSSIFPIHYPKPESIRDHLNESHHNVNRRTEGGVLMNITTCAQPLSQEVHPVIGVLAAQPHTTTFTREARTRLLMRWLLFHVLVVPTGGRVSVMRSCT</sequence>
<evidence type="ECO:0000313" key="2">
    <source>
        <dbReference type="Proteomes" id="UP000499080"/>
    </source>
</evidence>